<comment type="caution">
    <text evidence="1">The sequence shown here is derived from an EMBL/GenBank/DDBJ whole genome shotgun (WGS) entry which is preliminary data.</text>
</comment>
<organism evidence="1 2">
    <name type="scientific">Coprobacter fastidiosus</name>
    <dbReference type="NCBI Taxonomy" id="1099853"/>
    <lineage>
        <taxon>Bacteria</taxon>
        <taxon>Pseudomonadati</taxon>
        <taxon>Bacteroidota</taxon>
        <taxon>Bacteroidia</taxon>
        <taxon>Bacteroidales</taxon>
        <taxon>Barnesiellaceae</taxon>
        <taxon>Coprobacter</taxon>
    </lineage>
</organism>
<gene>
    <name evidence="1" type="ORF">DDY73_08225</name>
</gene>
<dbReference type="Proteomes" id="UP000262954">
    <property type="component" value="Unassembled WGS sequence"/>
</dbReference>
<name>A0A354M391_9BACT</name>
<evidence type="ECO:0008006" key="3">
    <source>
        <dbReference type="Google" id="ProtNLM"/>
    </source>
</evidence>
<protein>
    <recommendedName>
        <fullName evidence="3">Fimbrillin family protein</fullName>
    </recommendedName>
</protein>
<reference evidence="1 2" key="1">
    <citation type="journal article" date="2018" name="Nat. Biotechnol.">
        <title>A standardized bacterial taxonomy based on genome phylogeny substantially revises the tree of life.</title>
        <authorList>
            <person name="Parks D.H."/>
            <person name="Chuvochina M."/>
            <person name="Waite D.W."/>
            <person name="Rinke C."/>
            <person name="Skarshewski A."/>
            <person name="Chaumeil P.A."/>
            <person name="Hugenholtz P."/>
        </authorList>
    </citation>
    <scope>NUCLEOTIDE SEQUENCE [LARGE SCALE GENOMIC DNA]</scope>
    <source>
        <strain evidence="1">UBA11482</strain>
    </source>
</reference>
<evidence type="ECO:0000313" key="1">
    <source>
        <dbReference type="EMBL" id="HBJ08980.1"/>
    </source>
</evidence>
<dbReference type="InterPro" id="IPR025049">
    <property type="entry name" value="Mfa-like_1"/>
</dbReference>
<evidence type="ECO:0000313" key="2">
    <source>
        <dbReference type="Proteomes" id="UP000262954"/>
    </source>
</evidence>
<dbReference type="InterPro" id="IPR042278">
    <property type="entry name" value="Mfa-like_1_N"/>
</dbReference>
<sequence>MISLRHLLYGGVFLVTCVACREENLVGSVPEMSDHILFDTPSLSVETVSRSTLKNALAPGETFGVLGYCVPYTVGTTEPNYHSASSVWSLKRNQCPPDVFFKQKVIVGVNGCTYDREGGTDNDPRFWYRDGYDTNNNPVGAITGADQYHYSFIAYYPYEEAFTVDQPLTETTAGAPKLTFTMPQSGSALTHPLSHSETPDAMLAVLYNSRKSDGNLRFNFSHILTGIGFEVNNFSEFDLTVHSLTLSGSFYKTIKIDLTKDVASYTFPEDDRYVGTYTMFDGDLPLPPPDANKNETVTSSGLLGGEHLLLISGTNTSFGEDVKVRIDYTFNGRTTFYETQRPGTFSPRPGIKYTAQLNFVGDAFVLEFVVDNQGQWEDGEADDGDETNDDVVFE</sequence>
<proteinExistence type="predicted"/>
<dbReference type="Pfam" id="PF13149">
    <property type="entry name" value="Mfa_like_1"/>
    <property type="match status" value="1"/>
</dbReference>
<dbReference type="EMBL" id="DNWC01000105">
    <property type="protein sequence ID" value="HBJ08980.1"/>
    <property type="molecule type" value="Genomic_DNA"/>
</dbReference>
<dbReference type="AlphaFoldDB" id="A0A354M391"/>
<dbReference type="Gene3D" id="2.60.40.2620">
    <property type="entry name" value="Fimbrillin-like"/>
    <property type="match status" value="1"/>
</dbReference>
<accession>A0A354M391</accession>